<dbReference type="AlphaFoldDB" id="A0A5B8RRZ1"/>
<dbReference type="InterPro" id="IPR030678">
    <property type="entry name" value="Peptide/Ni-bd"/>
</dbReference>
<dbReference type="Proteomes" id="UP000321199">
    <property type="component" value="Chromosome"/>
</dbReference>
<dbReference type="OrthoDB" id="9801799at2"/>
<dbReference type="PANTHER" id="PTHR30290">
    <property type="entry name" value="PERIPLASMIC BINDING COMPONENT OF ABC TRANSPORTER"/>
    <property type="match status" value="1"/>
</dbReference>
<dbReference type="RefSeq" id="WP_146912015.1">
    <property type="nucleotide sequence ID" value="NZ_CP042344.1"/>
</dbReference>
<evidence type="ECO:0000256" key="2">
    <source>
        <dbReference type="ARBA" id="ARBA00022729"/>
    </source>
</evidence>
<evidence type="ECO:0000313" key="5">
    <source>
        <dbReference type="Proteomes" id="UP000321199"/>
    </source>
</evidence>
<dbReference type="PIRSF" id="PIRSF002741">
    <property type="entry name" value="MppA"/>
    <property type="match status" value="1"/>
</dbReference>
<gene>
    <name evidence="4" type="ORF">FOZ74_04895</name>
</gene>
<protein>
    <submittedName>
        <fullName evidence="4">ABC transporter substrate-binding protein</fullName>
    </submittedName>
</protein>
<dbReference type="GO" id="GO:0043190">
    <property type="term" value="C:ATP-binding cassette (ABC) transporter complex"/>
    <property type="evidence" value="ECO:0007669"/>
    <property type="project" value="InterPro"/>
</dbReference>
<keyword evidence="5" id="KW-1185">Reference proteome</keyword>
<proteinExistence type="inferred from homology"/>
<dbReference type="PANTHER" id="PTHR30290:SF38">
    <property type="entry name" value="D,D-DIPEPTIDE-BINDING PERIPLASMIC PROTEIN DDPA-RELATED"/>
    <property type="match status" value="1"/>
</dbReference>
<dbReference type="EMBL" id="CP042344">
    <property type="protein sequence ID" value="QEA12419.1"/>
    <property type="molecule type" value="Genomic_DNA"/>
</dbReference>
<organism evidence="4 5">
    <name type="scientific">Comamonas flocculans</name>
    <dbReference type="NCBI Taxonomy" id="2597701"/>
    <lineage>
        <taxon>Bacteria</taxon>
        <taxon>Pseudomonadati</taxon>
        <taxon>Pseudomonadota</taxon>
        <taxon>Betaproteobacteria</taxon>
        <taxon>Burkholderiales</taxon>
        <taxon>Comamonadaceae</taxon>
        <taxon>Comamonas</taxon>
    </lineage>
</organism>
<dbReference type="PROSITE" id="PS51318">
    <property type="entry name" value="TAT"/>
    <property type="match status" value="1"/>
</dbReference>
<dbReference type="GO" id="GO:1904680">
    <property type="term" value="F:peptide transmembrane transporter activity"/>
    <property type="evidence" value="ECO:0007669"/>
    <property type="project" value="TreeGrafter"/>
</dbReference>
<dbReference type="Gene3D" id="3.40.190.10">
    <property type="entry name" value="Periplasmic binding protein-like II"/>
    <property type="match status" value="1"/>
</dbReference>
<accession>A0A5B8RRZ1</accession>
<dbReference type="Gene3D" id="3.90.76.10">
    <property type="entry name" value="Dipeptide-binding Protein, Domain 1"/>
    <property type="match status" value="1"/>
</dbReference>
<dbReference type="Gene3D" id="3.10.105.10">
    <property type="entry name" value="Dipeptide-binding Protein, Domain 3"/>
    <property type="match status" value="1"/>
</dbReference>
<name>A0A5B8RRZ1_9BURK</name>
<dbReference type="InterPro" id="IPR000914">
    <property type="entry name" value="SBP_5_dom"/>
</dbReference>
<dbReference type="GO" id="GO:0030288">
    <property type="term" value="C:outer membrane-bounded periplasmic space"/>
    <property type="evidence" value="ECO:0007669"/>
    <property type="project" value="UniProtKB-ARBA"/>
</dbReference>
<reference evidence="4 5" key="1">
    <citation type="submission" date="2019-07" db="EMBL/GenBank/DDBJ databases">
        <title>Complete genome sequence of Comamonas sp. NLF 7-7 isolated from livestock.</title>
        <authorList>
            <person name="Kim D.H."/>
            <person name="Kim J.G."/>
        </authorList>
    </citation>
    <scope>NUCLEOTIDE SEQUENCE [LARGE SCALE GENOMIC DNA]</scope>
    <source>
        <strain evidence="4 5">NLF 7-7</strain>
    </source>
</reference>
<dbReference type="CDD" id="cd08494">
    <property type="entry name" value="PBP2_NikA_DppA_OppA_like_6"/>
    <property type="match status" value="1"/>
</dbReference>
<dbReference type="KEGG" id="cof:FOZ74_04895"/>
<dbReference type="SUPFAM" id="SSF53850">
    <property type="entry name" value="Periplasmic binding protein-like II"/>
    <property type="match status" value="1"/>
</dbReference>
<sequence length="513" mass="56344">MTVARSDHGTHITGAALDRRQWLARAVAAGAASIAGGLPPAWAASGSRGVTLSTTQEPSSLDPTTDALAAVGGVTHYNILEGLTKIEENGSVSPLLAERWSTSADGLRHTFELRQGVRFHDGAAFTSDAVRFSFERSAAPGSTNKARKALFSNIARIETEGPGRIHLTLRHADAQFLFHLGECTAVILHPQSAGQVATQPVGTGPYRMAEWRKGHSLRLTRVPSYWGERPRMEEAVFRFITSADAQAAALDSGEVDLLFQFATPIVQRFRGNPDFQVLVGGSSGKTMLALNHARKPLNDLRVRRAITHAINREAIIRRAFEGRGDPIGSHFAPTDAGYLHLENLYPHSPERARALLAEAGVRVPLHLRCALPPTPYAITGAPLLVQYLAEVGITLEPVPMSWKEWLAGPFKGDFDTTFINHVEPLDYLIYTDPDYYFHYDSAAFRELVAQHATAANPRLRQQMFQRIQRHLAQDAANVWVYTPQVGTVVRKGLRGAWVNYPIVAHDVAALWWG</sequence>
<dbReference type="InterPro" id="IPR006311">
    <property type="entry name" value="TAT_signal"/>
</dbReference>
<feature type="domain" description="Solute-binding protein family 5" evidence="3">
    <location>
        <begin position="92"/>
        <end position="421"/>
    </location>
</feature>
<dbReference type="GO" id="GO:0015833">
    <property type="term" value="P:peptide transport"/>
    <property type="evidence" value="ECO:0007669"/>
    <property type="project" value="TreeGrafter"/>
</dbReference>
<dbReference type="Pfam" id="PF00496">
    <property type="entry name" value="SBP_bac_5"/>
    <property type="match status" value="1"/>
</dbReference>
<evidence type="ECO:0000256" key="1">
    <source>
        <dbReference type="ARBA" id="ARBA00005695"/>
    </source>
</evidence>
<dbReference type="InterPro" id="IPR039424">
    <property type="entry name" value="SBP_5"/>
</dbReference>
<keyword evidence="2" id="KW-0732">Signal</keyword>
<comment type="similarity">
    <text evidence="1">Belongs to the bacterial solute-binding protein 5 family.</text>
</comment>
<evidence type="ECO:0000259" key="3">
    <source>
        <dbReference type="Pfam" id="PF00496"/>
    </source>
</evidence>
<evidence type="ECO:0000313" key="4">
    <source>
        <dbReference type="EMBL" id="QEA12419.1"/>
    </source>
</evidence>